<dbReference type="AlphaFoldDB" id="A0A1G9SH35"/>
<protein>
    <recommendedName>
        <fullName evidence="5">DUF4367 domain-containing protein</fullName>
    </recommendedName>
</protein>
<keyword evidence="2" id="KW-0812">Transmembrane</keyword>
<accession>A0A1G9SH35</accession>
<feature type="compositionally biased region" description="Polar residues" evidence="1">
    <location>
        <begin position="126"/>
        <end position="142"/>
    </location>
</feature>
<evidence type="ECO:0000256" key="1">
    <source>
        <dbReference type="SAM" id="MobiDB-lite"/>
    </source>
</evidence>
<dbReference type="Proteomes" id="UP000214880">
    <property type="component" value="Unassembled WGS sequence"/>
</dbReference>
<organism evidence="3 4">
    <name type="scientific">Dendrosporobacter quercicolus</name>
    <dbReference type="NCBI Taxonomy" id="146817"/>
    <lineage>
        <taxon>Bacteria</taxon>
        <taxon>Bacillati</taxon>
        <taxon>Bacillota</taxon>
        <taxon>Negativicutes</taxon>
        <taxon>Selenomonadales</taxon>
        <taxon>Sporomusaceae</taxon>
        <taxon>Dendrosporobacter</taxon>
    </lineage>
</organism>
<feature type="region of interest" description="Disordered" evidence="1">
    <location>
        <begin position="153"/>
        <end position="172"/>
    </location>
</feature>
<gene>
    <name evidence="3" type="ORF">SAMN04488502_10412</name>
</gene>
<feature type="transmembrane region" description="Helical" evidence="2">
    <location>
        <begin position="77"/>
        <end position="97"/>
    </location>
</feature>
<evidence type="ECO:0000313" key="3">
    <source>
        <dbReference type="EMBL" id="SDM34749.1"/>
    </source>
</evidence>
<evidence type="ECO:0008006" key="5">
    <source>
        <dbReference type="Google" id="ProtNLM"/>
    </source>
</evidence>
<evidence type="ECO:0000256" key="2">
    <source>
        <dbReference type="SAM" id="Phobius"/>
    </source>
</evidence>
<dbReference type="STRING" id="146817.SAMN04488502_10412"/>
<evidence type="ECO:0000313" key="4">
    <source>
        <dbReference type="Proteomes" id="UP000214880"/>
    </source>
</evidence>
<keyword evidence="2" id="KW-1133">Transmembrane helix</keyword>
<dbReference type="EMBL" id="FNHB01000004">
    <property type="protein sequence ID" value="SDM34749.1"/>
    <property type="molecule type" value="Genomic_DNA"/>
</dbReference>
<reference evidence="3 4" key="1">
    <citation type="submission" date="2016-10" db="EMBL/GenBank/DDBJ databases">
        <authorList>
            <person name="de Groot N.N."/>
        </authorList>
    </citation>
    <scope>NUCLEOTIDE SEQUENCE [LARGE SCALE GENOMIC DNA]</scope>
    <source>
        <strain evidence="3 4">DSM 1736</strain>
    </source>
</reference>
<feature type="region of interest" description="Disordered" evidence="1">
    <location>
        <begin position="125"/>
        <end position="148"/>
    </location>
</feature>
<keyword evidence="4" id="KW-1185">Reference proteome</keyword>
<sequence>MCKDNEVNQAEILSELLDDLNGGRQPEVADKEVGELLEMAVLVKRSQDPIPRLLVSQMADKLATELGGPKQKQHRRFICGGLASTAAAVCLAVFIQLSPQAADPQVARQPESSQQARVAGDFGQAVNKSGNETLPQPQSGQNREVPVPRPIEEKAGRSAAPPPEHGIRPEQPADKPLQSILANRTASVDSITGKAGREMTVMMTLPGQEAPQVTIDETAGMIRQVYHYGSKDEVMIIQRRLERESFKKLNDLSPYSETPVPGDETAVQPLAADRVNSITVQVDQYEIIITGPKTPEQLEKMAASLVAAEIPY</sequence>
<keyword evidence="2" id="KW-0472">Membrane</keyword>
<dbReference type="OrthoDB" id="1677288at2"/>
<dbReference type="RefSeq" id="WP_092071971.1">
    <property type="nucleotide sequence ID" value="NZ_FNHB01000004.1"/>
</dbReference>
<name>A0A1G9SH35_9FIRM</name>
<proteinExistence type="predicted"/>